<proteinExistence type="predicted"/>
<dbReference type="AlphaFoldDB" id="A0A0A9HA27"/>
<protein>
    <submittedName>
        <fullName evidence="1">Uncharacterized protein</fullName>
    </submittedName>
</protein>
<organism evidence="1">
    <name type="scientific">Arundo donax</name>
    <name type="common">Giant reed</name>
    <name type="synonym">Donax arundinaceus</name>
    <dbReference type="NCBI Taxonomy" id="35708"/>
    <lineage>
        <taxon>Eukaryota</taxon>
        <taxon>Viridiplantae</taxon>
        <taxon>Streptophyta</taxon>
        <taxon>Embryophyta</taxon>
        <taxon>Tracheophyta</taxon>
        <taxon>Spermatophyta</taxon>
        <taxon>Magnoliopsida</taxon>
        <taxon>Liliopsida</taxon>
        <taxon>Poales</taxon>
        <taxon>Poaceae</taxon>
        <taxon>PACMAD clade</taxon>
        <taxon>Arundinoideae</taxon>
        <taxon>Arundineae</taxon>
        <taxon>Arundo</taxon>
    </lineage>
</organism>
<dbReference type="EMBL" id="GBRH01163851">
    <property type="protein sequence ID" value="JAE34045.1"/>
    <property type="molecule type" value="Transcribed_RNA"/>
</dbReference>
<sequence length="40" mass="4969">MLVQDIWWHIHSLMPLQDIWWHIHSHISTFLEMLSQAHIH</sequence>
<reference evidence="1" key="1">
    <citation type="submission" date="2014-09" db="EMBL/GenBank/DDBJ databases">
        <authorList>
            <person name="Magalhaes I.L.F."/>
            <person name="Oliveira U."/>
            <person name="Santos F.R."/>
            <person name="Vidigal T.H.D.A."/>
            <person name="Brescovit A.D."/>
            <person name="Santos A.J."/>
        </authorList>
    </citation>
    <scope>NUCLEOTIDE SEQUENCE</scope>
    <source>
        <tissue evidence="1">Shoot tissue taken approximately 20 cm above the soil surface</tissue>
    </source>
</reference>
<name>A0A0A9HA27_ARUDO</name>
<reference evidence="1" key="2">
    <citation type="journal article" date="2015" name="Data Brief">
        <title>Shoot transcriptome of the giant reed, Arundo donax.</title>
        <authorList>
            <person name="Barrero R.A."/>
            <person name="Guerrero F.D."/>
            <person name="Moolhuijzen P."/>
            <person name="Goolsby J.A."/>
            <person name="Tidwell J."/>
            <person name="Bellgard S.E."/>
            <person name="Bellgard M.I."/>
        </authorList>
    </citation>
    <scope>NUCLEOTIDE SEQUENCE</scope>
    <source>
        <tissue evidence="1">Shoot tissue taken approximately 20 cm above the soil surface</tissue>
    </source>
</reference>
<accession>A0A0A9HA27</accession>
<evidence type="ECO:0000313" key="1">
    <source>
        <dbReference type="EMBL" id="JAE34045.1"/>
    </source>
</evidence>